<proteinExistence type="predicted"/>
<name>A0A2P6PRX4_ROSCH</name>
<keyword evidence="1" id="KW-0812">Transmembrane</keyword>
<dbReference type="EMBL" id="PDCK01000044">
    <property type="protein sequence ID" value="PRQ24664.1"/>
    <property type="molecule type" value="Genomic_DNA"/>
</dbReference>
<gene>
    <name evidence="2" type="ORF">RchiOBHm_Chr6g0274901</name>
</gene>
<evidence type="ECO:0000256" key="1">
    <source>
        <dbReference type="SAM" id="Phobius"/>
    </source>
</evidence>
<reference evidence="2 3" key="1">
    <citation type="journal article" date="2018" name="Nat. Genet.">
        <title>The Rosa genome provides new insights in the design of modern roses.</title>
        <authorList>
            <person name="Bendahmane M."/>
        </authorList>
    </citation>
    <scope>NUCLEOTIDE SEQUENCE [LARGE SCALE GENOMIC DNA]</scope>
    <source>
        <strain evidence="3">cv. Old Blush</strain>
    </source>
</reference>
<evidence type="ECO:0000313" key="3">
    <source>
        <dbReference type="Proteomes" id="UP000238479"/>
    </source>
</evidence>
<feature type="transmembrane region" description="Helical" evidence="1">
    <location>
        <begin position="6"/>
        <end position="28"/>
    </location>
</feature>
<dbReference type="Gramene" id="PRQ24664">
    <property type="protein sequence ID" value="PRQ24664"/>
    <property type="gene ID" value="RchiOBHm_Chr6g0274901"/>
</dbReference>
<keyword evidence="1" id="KW-0472">Membrane</keyword>
<organism evidence="2 3">
    <name type="scientific">Rosa chinensis</name>
    <name type="common">China rose</name>
    <dbReference type="NCBI Taxonomy" id="74649"/>
    <lineage>
        <taxon>Eukaryota</taxon>
        <taxon>Viridiplantae</taxon>
        <taxon>Streptophyta</taxon>
        <taxon>Embryophyta</taxon>
        <taxon>Tracheophyta</taxon>
        <taxon>Spermatophyta</taxon>
        <taxon>Magnoliopsida</taxon>
        <taxon>eudicotyledons</taxon>
        <taxon>Gunneridae</taxon>
        <taxon>Pentapetalae</taxon>
        <taxon>rosids</taxon>
        <taxon>fabids</taxon>
        <taxon>Rosales</taxon>
        <taxon>Rosaceae</taxon>
        <taxon>Rosoideae</taxon>
        <taxon>Rosoideae incertae sedis</taxon>
        <taxon>Rosa</taxon>
    </lineage>
</organism>
<keyword evidence="3" id="KW-1185">Reference proteome</keyword>
<dbReference type="Proteomes" id="UP000238479">
    <property type="component" value="Chromosome 6"/>
</dbReference>
<accession>A0A2P6PRX4</accession>
<comment type="caution">
    <text evidence="2">The sequence shown here is derived from an EMBL/GenBank/DDBJ whole genome shotgun (WGS) entry which is preliminary data.</text>
</comment>
<sequence length="49" mass="5744">MEEISYTLTLDMFIICAISLGLETRYCYMKNLRRARKTSSAPQYVVFCL</sequence>
<protein>
    <submittedName>
        <fullName evidence="2">Uncharacterized protein</fullName>
    </submittedName>
</protein>
<keyword evidence="1" id="KW-1133">Transmembrane helix</keyword>
<evidence type="ECO:0000313" key="2">
    <source>
        <dbReference type="EMBL" id="PRQ24664.1"/>
    </source>
</evidence>
<dbReference type="AlphaFoldDB" id="A0A2P6PRX4"/>